<proteinExistence type="inferred from homology"/>
<evidence type="ECO:0000256" key="5">
    <source>
        <dbReference type="HAMAP-Rule" id="MF_01309"/>
    </source>
</evidence>
<dbReference type="InterPro" id="IPR009019">
    <property type="entry name" value="KH_sf_prok-type"/>
</dbReference>
<dbReference type="InterPro" id="IPR036419">
    <property type="entry name" value="Ribosomal_S3_C_sf"/>
</dbReference>
<dbReference type="PANTHER" id="PTHR11760">
    <property type="entry name" value="30S/40S RIBOSOMAL PROTEIN S3"/>
    <property type="match status" value="1"/>
</dbReference>
<comment type="subunit">
    <text evidence="5 7">Part of the 30S ribosomal subunit.</text>
</comment>
<dbReference type="NCBIfam" id="TIGR01009">
    <property type="entry name" value="rpsC_bact"/>
    <property type="match status" value="1"/>
</dbReference>
<dbReference type="InterPro" id="IPR057258">
    <property type="entry name" value="Ribosomal_uS3"/>
</dbReference>
<name>A0A8F8XAI2_9CONI</name>
<evidence type="ECO:0000256" key="3">
    <source>
        <dbReference type="ARBA" id="ARBA00023274"/>
    </source>
</evidence>
<evidence type="ECO:0000256" key="4">
    <source>
        <dbReference type="ARBA" id="ARBA00035154"/>
    </source>
</evidence>
<dbReference type="PROSITE" id="PS00548">
    <property type="entry name" value="RIBOSOMAL_S3"/>
    <property type="match status" value="1"/>
</dbReference>
<accession>A0A8F8XAI2</accession>
<dbReference type="SUPFAM" id="SSF54814">
    <property type="entry name" value="Prokaryotic type KH domain (KH-domain type II)"/>
    <property type="match status" value="1"/>
</dbReference>
<evidence type="ECO:0000256" key="7">
    <source>
        <dbReference type="RuleBase" id="RU003626"/>
    </source>
</evidence>
<gene>
    <name evidence="5 9" type="primary">rps3</name>
</gene>
<dbReference type="GO" id="GO:0009507">
    <property type="term" value="C:chloroplast"/>
    <property type="evidence" value="ECO:0007669"/>
    <property type="project" value="UniProtKB-SubCell"/>
</dbReference>
<keyword evidence="3 5" id="KW-0687">Ribonucleoprotein</keyword>
<evidence type="ECO:0000256" key="6">
    <source>
        <dbReference type="RuleBase" id="RU003624"/>
    </source>
</evidence>
<dbReference type="GO" id="GO:0022627">
    <property type="term" value="C:cytosolic small ribosomal subunit"/>
    <property type="evidence" value="ECO:0007669"/>
    <property type="project" value="TreeGrafter"/>
</dbReference>
<dbReference type="GO" id="GO:0003735">
    <property type="term" value="F:structural constituent of ribosome"/>
    <property type="evidence" value="ECO:0007669"/>
    <property type="project" value="InterPro"/>
</dbReference>
<organism evidence="9">
    <name type="scientific">Halocarpus bidwillii</name>
    <dbReference type="NCBI Taxonomy" id="120591"/>
    <lineage>
        <taxon>Eukaryota</taxon>
        <taxon>Viridiplantae</taxon>
        <taxon>Streptophyta</taxon>
        <taxon>Embryophyta</taxon>
        <taxon>Tracheophyta</taxon>
        <taxon>Spermatophyta</taxon>
        <taxon>Pinopsida</taxon>
        <taxon>Pinidae</taxon>
        <taxon>Conifers II</taxon>
        <taxon>Araucariales</taxon>
        <taxon>Podocarpaceae</taxon>
        <taxon>Halocarpus</taxon>
    </lineage>
</organism>
<comment type="subcellular location">
    <subcellularLocation>
        <location evidence="5 7">Plastid</location>
        <location evidence="5 7">Chloroplast</location>
    </subcellularLocation>
</comment>
<keyword evidence="2 5" id="KW-0689">Ribosomal protein</keyword>
<dbReference type="GO" id="GO:0006412">
    <property type="term" value="P:translation"/>
    <property type="evidence" value="ECO:0007669"/>
    <property type="project" value="UniProtKB-UniRule"/>
</dbReference>
<dbReference type="InterPro" id="IPR001351">
    <property type="entry name" value="Ribosomal_uS3_C"/>
</dbReference>
<sequence length="232" mass="27275">MGKKINPLGFRLGFTQNHRSHWFAQQRDYSEALREDEKIHNCIENYIRLIKSSSDYGGLARIEIRKKTNLLHIKIYIGFHDLLAKRPRRPQEMKQLINDIEYLALQNRLSVRVLQNRIPVCRDLFVFMEEVAKPYREPNILAEYIALQIKSRVPFKKTIQKALELAKEADVKGIRILIKGRIGGKERARSKSTKQGRVPLQTIRAKIDYCYYMAQTIYGVLGIKIWIFEDEE</sequence>
<protein>
    <recommendedName>
        <fullName evidence="4 5">Small ribosomal subunit protein uS3c</fullName>
    </recommendedName>
</protein>
<evidence type="ECO:0000256" key="2">
    <source>
        <dbReference type="ARBA" id="ARBA00022980"/>
    </source>
</evidence>
<dbReference type="InterPro" id="IPR018280">
    <property type="entry name" value="Ribosomal_uS3_CS"/>
</dbReference>
<dbReference type="InterPro" id="IPR015946">
    <property type="entry name" value="KH_dom-like_a/b"/>
</dbReference>
<dbReference type="SUPFAM" id="SSF54821">
    <property type="entry name" value="Ribosomal protein S3 C-terminal domain"/>
    <property type="match status" value="1"/>
</dbReference>
<reference evidence="9" key="1">
    <citation type="journal article" date="2021" name="Nat. Plants">
        <title>Gene duplications and phylogenomic conflict underlie major pulses of phenotypic evolution in gymnosperms.</title>
        <authorList>
            <person name="Stull G.W."/>
            <person name="Qu X.J."/>
            <person name="Parins-Fukuchi C."/>
            <person name="Yang Y.Y."/>
            <person name="Yang J.B."/>
            <person name="Yang Z.Y."/>
            <person name="Hu Y."/>
            <person name="Ma H."/>
            <person name="Soltis P.S."/>
            <person name="Soltis D.E."/>
            <person name="Li D.Z."/>
            <person name="Smith S.A."/>
            <person name="Yi T.S."/>
        </authorList>
    </citation>
    <scope>NUCLEOTIDE SEQUENCE</scope>
</reference>
<evidence type="ECO:0000259" key="8">
    <source>
        <dbReference type="Pfam" id="PF00189"/>
    </source>
</evidence>
<feature type="domain" description="Small ribosomal subunit protein uS3 C-terminal" evidence="8">
    <location>
        <begin position="145"/>
        <end position="227"/>
    </location>
</feature>
<dbReference type="Gene3D" id="3.30.300.20">
    <property type="match status" value="1"/>
</dbReference>
<dbReference type="AlphaFoldDB" id="A0A8F8XAI2"/>
<keyword evidence="7 9" id="KW-0150">Chloroplast</keyword>
<dbReference type="PANTHER" id="PTHR11760:SF19">
    <property type="entry name" value="SMALL RIBOSOMAL SUBUNIT PROTEIN US3C"/>
    <property type="match status" value="1"/>
</dbReference>
<evidence type="ECO:0000313" key="9">
    <source>
        <dbReference type="EMBL" id="QYB21585.1"/>
    </source>
</evidence>
<dbReference type="EMBL" id="MW470982">
    <property type="protein sequence ID" value="QYB21585.1"/>
    <property type="molecule type" value="Genomic_DNA"/>
</dbReference>
<dbReference type="InterPro" id="IPR005704">
    <property type="entry name" value="Ribosomal_uS3_bac-typ"/>
</dbReference>
<reference evidence="9" key="2">
    <citation type="submission" date="2021-01" db="EMBL/GenBank/DDBJ databases">
        <authorList>
            <person name="Stull G."/>
            <person name="Qu X.-J."/>
            <person name="Parins-Fukuchi C."/>
            <person name="Yang Y.-Y."/>
            <person name="Yang J.-B."/>
            <person name="Yang Z.-Y."/>
            <person name="Hu Y."/>
            <person name="Ma H."/>
            <person name="Soltis P."/>
            <person name="Soltis D."/>
            <person name="Li D.-Z."/>
            <person name="Smith S."/>
            <person name="Yi T.-S."/>
        </authorList>
    </citation>
    <scope>NUCLEOTIDE SEQUENCE</scope>
</reference>
<dbReference type="Pfam" id="PF00189">
    <property type="entry name" value="Ribosomal_S3_C"/>
    <property type="match status" value="1"/>
</dbReference>
<dbReference type="Gene3D" id="3.30.1140.32">
    <property type="entry name" value="Ribosomal protein S3, C-terminal domain"/>
    <property type="match status" value="1"/>
</dbReference>
<keyword evidence="7 9" id="KW-0934">Plastid</keyword>
<dbReference type="CDD" id="cd02412">
    <property type="entry name" value="KH-II_30S_S3"/>
    <property type="match status" value="1"/>
</dbReference>
<evidence type="ECO:0000256" key="1">
    <source>
        <dbReference type="ARBA" id="ARBA00010761"/>
    </source>
</evidence>
<dbReference type="GO" id="GO:0003723">
    <property type="term" value="F:RNA binding"/>
    <property type="evidence" value="ECO:0007669"/>
    <property type="project" value="InterPro"/>
</dbReference>
<dbReference type="HAMAP" id="MF_01309_B">
    <property type="entry name" value="Ribosomal_uS3_B"/>
    <property type="match status" value="1"/>
</dbReference>
<comment type="similarity">
    <text evidence="1 5 6">Belongs to the universal ribosomal protein uS3 family.</text>
</comment>
<geneLocation type="chloroplast" evidence="9"/>